<reference evidence="2 3" key="1">
    <citation type="submission" date="2015-07" db="EMBL/GenBank/DDBJ databases">
        <title>Genome sequence of Leptolinea tardivitalis DSM 16556.</title>
        <authorList>
            <person name="Hemp J."/>
            <person name="Ward L.M."/>
            <person name="Pace L.A."/>
            <person name="Fischer W.W."/>
        </authorList>
    </citation>
    <scope>NUCLEOTIDE SEQUENCE [LARGE SCALE GENOMIC DNA]</scope>
    <source>
        <strain evidence="2 3">YMTK-2</strain>
    </source>
</reference>
<dbReference type="OrthoDB" id="147016at2"/>
<evidence type="ECO:0000313" key="3">
    <source>
        <dbReference type="Proteomes" id="UP000050430"/>
    </source>
</evidence>
<dbReference type="AlphaFoldDB" id="A0A0P6WXH3"/>
<dbReference type="Pfam" id="PF13529">
    <property type="entry name" value="Peptidase_C39_2"/>
    <property type="match status" value="1"/>
</dbReference>
<dbReference type="Gene3D" id="1.25.40.10">
    <property type="entry name" value="Tetratricopeptide repeat domain"/>
    <property type="match status" value="1"/>
</dbReference>
<proteinExistence type="predicted"/>
<dbReference type="RefSeq" id="WP_062422691.1">
    <property type="nucleotide sequence ID" value="NZ_BBYA01000011.1"/>
</dbReference>
<gene>
    <name evidence="2" type="ORF">ADM99_11740</name>
</gene>
<dbReference type="Gene3D" id="3.90.70.10">
    <property type="entry name" value="Cysteine proteinases"/>
    <property type="match status" value="1"/>
</dbReference>
<comment type="caution">
    <text evidence="2">The sequence shown here is derived from an EMBL/GenBank/DDBJ whole genome shotgun (WGS) entry which is preliminary data.</text>
</comment>
<dbReference type="InterPro" id="IPR039564">
    <property type="entry name" value="Peptidase_C39-like"/>
</dbReference>
<dbReference type="Proteomes" id="UP000050430">
    <property type="component" value="Unassembled WGS sequence"/>
</dbReference>
<feature type="domain" description="Peptidase C39-like" evidence="1">
    <location>
        <begin position="118"/>
        <end position="243"/>
    </location>
</feature>
<dbReference type="InterPro" id="IPR011990">
    <property type="entry name" value="TPR-like_helical_dom_sf"/>
</dbReference>
<dbReference type="STRING" id="229920.ADM99_11740"/>
<accession>A0A0P6WXH3</accession>
<dbReference type="EMBL" id="LGCK01000012">
    <property type="protein sequence ID" value="KPL70971.1"/>
    <property type="molecule type" value="Genomic_DNA"/>
</dbReference>
<dbReference type="SUPFAM" id="SSF54001">
    <property type="entry name" value="Cysteine proteinases"/>
    <property type="match status" value="1"/>
</dbReference>
<protein>
    <recommendedName>
        <fullName evidence="1">Peptidase C39-like domain-containing protein</fullName>
    </recommendedName>
</protein>
<keyword evidence="3" id="KW-1185">Reference proteome</keyword>
<dbReference type="SUPFAM" id="SSF48452">
    <property type="entry name" value="TPR-like"/>
    <property type="match status" value="1"/>
</dbReference>
<evidence type="ECO:0000259" key="1">
    <source>
        <dbReference type="Pfam" id="PF13529"/>
    </source>
</evidence>
<evidence type="ECO:0000313" key="2">
    <source>
        <dbReference type="EMBL" id="KPL70971.1"/>
    </source>
</evidence>
<name>A0A0P6WXH3_9CHLR</name>
<organism evidence="2 3">
    <name type="scientific">Leptolinea tardivitalis</name>
    <dbReference type="NCBI Taxonomy" id="229920"/>
    <lineage>
        <taxon>Bacteria</taxon>
        <taxon>Bacillati</taxon>
        <taxon>Chloroflexota</taxon>
        <taxon>Anaerolineae</taxon>
        <taxon>Anaerolineales</taxon>
        <taxon>Anaerolineaceae</taxon>
        <taxon>Leptolinea</taxon>
    </lineage>
</organism>
<sequence>MSNTTPRRRRRRRSNLPKIIFALVILAGVVYFLPPVRERVDFRLNTWRMQAMSIIRPPEKEVFVPQKATAAFTPVITMAPTVTPTVAPTQIPTSETTQPVETPTTAATPLPAMVDLKGVRYIDQHGVKNYCAPSTLAMALSYWGWKGSRTDVGKVVKPYDDDYNVMPYELEDYTKNNANLQAITRIGGTVDLVKKLVAGNFPVLVETGVYQLDLANNVSWMGHYYLVTGYDDANGEFITQDAYKGPDHRVKYTDMEKEWRSFNFLFMIVYSSDKEPALRGLMGGMWDENTANRAAYDRANTEISSMTDINQYFAWFNRGTSMVKMQDYAGAGQAYDEAFKIYQTLPENTRPFRMVWYQTGPYQAYYYTGRYQDVINLADFTLGLTNHLGLEESNYWRAMGYAAIGKRAEAVADLRTTLKIHPNFGPSIAELQALGESY</sequence>
<dbReference type="InterPro" id="IPR038765">
    <property type="entry name" value="Papain-like_cys_pep_sf"/>
</dbReference>